<comment type="caution">
    <text evidence="3">The sequence shown here is derived from an EMBL/GenBank/DDBJ whole genome shotgun (WGS) entry which is preliminary data.</text>
</comment>
<evidence type="ECO:0000259" key="2">
    <source>
        <dbReference type="Pfam" id="PF13568"/>
    </source>
</evidence>
<evidence type="ECO:0000313" key="3">
    <source>
        <dbReference type="EMBL" id="PSG88572.1"/>
    </source>
</evidence>
<feature type="signal peptide" evidence="1">
    <location>
        <begin position="1"/>
        <end position="19"/>
    </location>
</feature>
<protein>
    <submittedName>
        <fullName evidence="3">PorT family protein</fullName>
    </submittedName>
</protein>
<organism evidence="3 4">
    <name type="scientific">Aurantibacter aestuarii</name>
    <dbReference type="NCBI Taxonomy" id="1266046"/>
    <lineage>
        <taxon>Bacteria</taxon>
        <taxon>Pseudomonadati</taxon>
        <taxon>Bacteroidota</taxon>
        <taxon>Flavobacteriia</taxon>
        <taxon>Flavobacteriales</taxon>
        <taxon>Flavobacteriaceae</taxon>
        <taxon>Aurantibacter</taxon>
    </lineage>
</organism>
<dbReference type="EMBL" id="PXOQ01000009">
    <property type="protein sequence ID" value="PSG88572.1"/>
    <property type="molecule type" value="Genomic_DNA"/>
</dbReference>
<accession>A0A2T1N9Q7</accession>
<reference evidence="3 4" key="1">
    <citation type="submission" date="2018-03" db="EMBL/GenBank/DDBJ databases">
        <title>Mesoflavibacter sp. HG37 and Mesoflavibacter sp. HG96 sp.nov., two marine bacteria isolated from seawater of Western Pacific Ocean.</title>
        <authorList>
            <person name="Cheng H."/>
            <person name="Wu Y.-H."/>
            <person name="Guo L.-L."/>
            <person name="Xu X.-W."/>
        </authorList>
    </citation>
    <scope>NUCLEOTIDE SEQUENCE [LARGE SCALE GENOMIC DNA]</scope>
    <source>
        <strain evidence="3 4">KCTC 32269</strain>
    </source>
</reference>
<gene>
    <name evidence="3" type="ORF">C7H52_09770</name>
</gene>
<evidence type="ECO:0000256" key="1">
    <source>
        <dbReference type="SAM" id="SignalP"/>
    </source>
</evidence>
<dbReference type="RefSeq" id="WP_106463712.1">
    <property type="nucleotide sequence ID" value="NZ_PXOQ01000009.1"/>
</dbReference>
<feature type="domain" description="Outer membrane protein beta-barrel" evidence="2">
    <location>
        <begin position="19"/>
        <end position="195"/>
    </location>
</feature>
<sequence length="222" mass="24850">MKKITFLVVLMCFPYLINAQKETSAPLSVLGGLKGGLNVATIAGEGDSDVTSRISFHLGFFAEFPVSSKFSFQPELLFSSQGARENTFIQTNINGFPTFAKSDIILRLNYINVPVLAKYYLADRFSIEVGPQVGFLITARAEFENEDEQFTIKGEDSVIDNFKTIDFGAVFGLGFKVTEKVNFSIRYNLGLSNIYKGEELNEDASEIEFRNRVFQFSLGFNF</sequence>
<dbReference type="Proteomes" id="UP000238426">
    <property type="component" value="Unassembled WGS sequence"/>
</dbReference>
<evidence type="ECO:0000313" key="4">
    <source>
        <dbReference type="Proteomes" id="UP000238426"/>
    </source>
</evidence>
<feature type="chain" id="PRO_5015690822" evidence="1">
    <location>
        <begin position="20"/>
        <end position="222"/>
    </location>
</feature>
<proteinExistence type="predicted"/>
<dbReference type="InterPro" id="IPR025665">
    <property type="entry name" value="Beta-barrel_OMP_2"/>
</dbReference>
<keyword evidence="4" id="KW-1185">Reference proteome</keyword>
<dbReference type="Pfam" id="PF13568">
    <property type="entry name" value="OMP_b-brl_2"/>
    <property type="match status" value="1"/>
</dbReference>
<dbReference type="AlphaFoldDB" id="A0A2T1N9Q7"/>
<dbReference type="OrthoDB" id="947434at2"/>
<keyword evidence="1" id="KW-0732">Signal</keyword>
<name>A0A2T1N9Q7_9FLAO</name>